<evidence type="ECO:0000313" key="1">
    <source>
        <dbReference type="EMBL" id="XAE44457.1"/>
    </source>
</evidence>
<dbReference type="RefSeq" id="WP_342629711.1">
    <property type="nucleotide sequence ID" value="NZ_CP152276.1"/>
</dbReference>
<reference evidence="1 2" key="1">
    <citation type="submission" date="2024-04" db="EMBL/GenBank/DDBJ databases">
        <title>Complete genome sequence of Nguyenibacter vanlangesis HBCM-1154, a strain capable of nitrogen fixation, IAA production, and phosphorus solubilization isolated from sugarcane soil.</title>
        <authorList>
            <person name="MY HANH P."/>
        </authorList>
    </citation>
    <scope>NUCLEOTIDE SEQUENCE [LARGE SCALE GENOMIC DNA]</scope>
    <source>
        <strain evidence="1 2">HBCM 1154</strain>
    </source>
</reference>
<dbReference type="Pfam" id="PF05284">
    <property type="entry name" value="DUF736"/>
    <property type="match status" value="1"/>
</dbReference>
<keyword evidence="2" id="KW-1185">Reference proteome</keyword>
<sequence>MTQIGFFTRVAGGFAGRLRTLSLDAELTFVPAETSGAEHAPDYRIHLGDSDSGPEVGAAWKRIGERAGEYISVALDDPVFTQPIRATLFQAGRGKNEWQLVWNRPAKRPGGRE</sequence>
<dbReference type="Proteomes" id="UP001449795">
    <property type="component" value="Chromosome"/>
</dbReference>
<dbReference type="EMBL" id="CP152276">
    <property type="protein sequence ID" value="XAE44457.1"/>
    <property type="molecule type" value="Genomic_DNA"/>
</dbReference>
<protein>
    <submittedName>
        <fullName evidence="1">DUF736 domain-containing protein</fullName>
    </submittedName>
</protein>
<name>A0ABZ3DAH6_9PROT</name>
<proteinExistence type="predicted"/>
<evidence type="ECO:0000313" key="2">
    <source>
        <dbReference type="Proteomes" id="UP001449795"/>
    </source>
</evidence>
<gene>
    <name evidence="1" type="ORF">AAC691_08530</name>
</gene>
<organism evidence="1 2">
    <name type="scientific">Nguyenibacter vanlangensis</name>
    <dbReference type="NCBI Taxonomy" id="1216886"/>
    <lineage>
        <taxon>Bacteria</taxon>
        <taxon>Pseudomonadati</taxon>
        <taxon>Pseudomonadota</taxon>
        <taxon>Alphaproteobacteria</taxon>
        <taxon>Acetobacterales</taxon>
        <taxon>Acetobacteraceae</taxon>
        <taxon>Nguyenibacter</taxon>
    </lineage>
</organism>
<dbReference type="InterPro" id="IPR007948">
    <property type="entry name" value="DUF736"/>
</dbReference>
<accession>A0ABZ3DAH6</accession>